<reference evidence="3 4" key="1">
    <citation type="submission" date="2019-01" db="EMBL/GenBank/DDBJ databases">
        <title>Lacibacter sp. strain TTM-7.</title>
        <authorList>
            <person name="Chen W.-M."/>
        </authorList>
    </citation>
    <scope>NUCLEOTIDE SEQUENCE [LARGE SCALE GENOMIC DNA]</scope>
    <source>
        <strain evidence="3 4">TTM-7</strain>
    </source>
</reference>
<evidence type="ECO:0000256" key="1">
    <source>
        <dbReference type="ARBA" id="ARBA00022737"/>
    </source>
</evidence>
<gene>
    <name evidence="3" type="ORF">ESA94_21305</name>
</gene>
<name>A0A4Q1CCY9_9BACT</name>
<dbReference type="AlphaFoldDB" id="A0A4Q1CCY9"/>
<keyword evidence="1" id="KW-0677">Repeat</keyword>
<organism evidence="3 4">
    <name type="scientific">Lacibacter luteus</name>
    <dbReference type="NCBI Taxonomy" id="2508719"/>
    <lineage>
        <taxon>Bacteria</taxon>
        <taxon>Pseudomonadati</taxon>
        <taxon>Bacteroidota</taxon>
        <taxon>Chitinophagia</taxon>
        <taxon>Chitinophagales</taxon>
        <taxon>Chitinophagaceae</taxon>
        <taxon>Lacibacter</taxon>
    </lineage>
</organism>
<dbReference type="Pfam" id="PF02494">
    <property type="entry name" value="HYR"/>
    <property type="match status" value="1"/>
</dbReference>
<dbReference type="PANTHER" id="PTHR24273:SF32">
    <property type="entry name" value="HYALIN"/>
    <property type="match status" value="1"/>
</dbReference>
<dbReference type="EMBL" id="SDHW01000021">
    <property type="protein sequence ID" value="RXK57282.1"/>
    <property type="molecule type" value="Genomic_DNA"/>
</dbReference>
<feature type="domain" description="HYR" evidence="2">
    <location>
        <begin position="39"/>
        <end position="119"/>
    </location>
</feature>
<evidence type="ECO:0000259" key="2">
    <source>
        <dbReference type="PROSITE" id="PS50825"/>
    </source>
</evidence>
<accession>A0A4Q1CCY9</accession>
<dbReference type="PANTHER" id="PTHR24273">
    <property type="entry name" value="FI04643P-RELATED"/>
    <property type="match status" value="1"/>
</dbReference>
<evidence type="ECO:0000313" key="3">
    <source>
        <dbReference type="EMBL" id="RXK57282.1"/>
    </source>
</evidence>
<dbReference type="Proteomes" id="UP000290204">
    <property type="component" value="Unassembled WGS sequence"/>
</dbReference>
<feature type="non-terminal residue" evidence="3">
    <location>
        <position position="135"/>
    </location>
</feature>
<dbReference type="InterPro" id="IPR003410">
    <property type="entry name" value="HYR_dom"/>
</dbReference>
<comment type="caution">
    <text evidence="3">The sequence shown here is derived from an EMBL/GenBank/DDBJ whole genome shotgun (WGS) entry which is preliminary data.</text>
</comment>
<protein>
    <submittedName>
        <fullName evidence="3">HYR domain-containing protein</fullName>
    </submittedName>
</protein>
<proteinExistence type="predicted"/>
<dbReference type="OrthoDB" id="666266at2"/>
<keyword evidence="4" id="KW-1185">Reference proteome</keyword>
<evidence type="ECO:0000313" key="4">
    <source>
        <dbReference type="Proteomes" id="UP000290204"/>
    </source>
</evidence>
<dbReference type="RefSeq" id="WP_129132986.1">
    <property type="nucleotide sequence ID" value="NZ_SDHW01000021.1"/>
</dbReference>
<sequence length="135" mass="13482">ASVTNNASASFPVGSTTVTWTVTDVNGRTATATQVVTVTDNQDPTITAPTAVNVNADNGSCAATNVSLGTPATGDNCGVASVTNNASASFPVGSTTVTWTVTDVNGRTATATQVVTVTDNQNPVISNTPSNISVY</sequence>
<dbReference type="PROSITE" id="PS50825">
    <property type="entry name" value="HYR"/>
    <property type="match status" value="1"/>
</dbReference>
<feature type="non-terminal residue" evidence="3">
    <location>
        <position position="1"/>
    </location>
</feature>